<dbReference type="AlphaFoldDB" id="A0A1I5GPF8"/>
<dbReference type="InterPro" id="IPR002711">
    <property type="entry name" value="HNH"/>
</dbReference>
<gene>
    <name evidence="2" type="ORF">SAMN05216207_104920</name>
</gene>
<dbReference type="InterPro" id="IPR003615">
    <property type="entry name" value="HNH_nuc"/>
</dbReference>
<accession>A0A1I5GPF8</accession>
<sequence length="226" mass="25573">MLACDLVVANSWHALDRRTDDRVTRLSGLLRRMSPQRAAQDPTFRNPQGVGRKTHDIATLHPEYPGRPTKGGRLTADVVAAFLGDPDQMVELARAIRAAGSLAQDNPMLPDLDDDTTYAEGRPFERRHLARERDPEVRRRKIAQVRHEVGVVRCEVCSFDFEALYGERGRDFIECHHREPLSVTGPRQTALRDLALLCSNCHRMIHRYRPWLTVAQLVELVGPASP</sequence>
<dbReference type="Pfam" id="PF01844">
    <property type="entry name" value="HNH"/>
    <property type="match status" value="1"/>
</dbReference>
<evidence type="ECO:0000313" key="2">
    <source>
        <dbReference type="EMBL" id="SFO37862.1"/>
    </source>
</evidence>
<reference evidence="2 3" key="1">
    <citation type="submission" date="2016-10" db="EMBL/GenBank/DDBJ databases">
        <authorList>
            <person name="de Groot N.N."/>
        </authorList>
    </citation>
    <scope>NUCLEOTIDE SEQUENCE [LARGE SCALE GENOMIC DNA]</scope>
    <source>
        <strain evidence="2 3">CGMCC 4.1877</strain>
    </source>
</reference>
<protein>
    <submittedName>
        <fullName evidence="2">5-methylcytosine-specific restriction enzyme A</fullName>
    </submittedName>
</protein>
<dbReference type="EMBL" id="FOUY01000049">
    <property type="protein sequence ID" value="SFO37862.1"/>
    <property type="molecule type" value="Genomic_DNA"/>
</dbReference>
<dbReference type="CDD" id="cd00085">
    <property type="entry name" value="HNHc"/>
    <property type="match status" value="1"/>
</dbReference>
<dbReference type="GO" id="GO:0008270">
    <property type="term" value="F:zinc ion binding"/>
    <property type="evidence" value="ECO:0007669"/>
    <property type="project" value="InterPro"/>
</dbReference>
<dbReference type="Proteomes" id="UP000199614">
    <property type="component" value="Unassembled WGS sequence"/>
</dbReference>
<name>A0A1I5GPF8_PSUAM</name>
<evidence type="ECO:0000259" key="1">
    <source>
        <dbReference type="Pfam" id="PF01844"/>
    </source>
</evidence>
<evidence type="ECO:0000313" key="3">
    <source>
        <dbReference type="Proteomes" id="UP000199614"/>
    </source>
</evidence>
<dbReference type="GO" id="GO:0004519">
    <property type="term" value="F:endonuclease activity"/>
    <property type="evidence" value="ECO:0007669"/>
    <property type="project" value="InterPro"/>
</dbReference>
<organism evidence="2 3">
    <name type="scientific">Pseudonocardia ammonioxydans</name>
    <dbReference type="NCBI Taxonomy" id="260086"/>
    <lineage>
        <taxon>Bacteria</taxon>
        <taxon>Bacillati</taxon>
        <taxon>Actinomycetota</taxon>
        <taxon>Actinomycetes</taxon>
        <taxon>Pseudonocardiales</taxon>
        <taxon>Pseudonocardiaceae</taxon>
        <taxon>Pseudonocardia</taxon>
    </lineage>
</organism>
<feature type="domain" description="HNH" evidence="1">
    <location>
        <begin position="154"/>
        <end position="207"/>
    </location>
</feature>
<keyword evidence="3" id="KW-1185">Reference proteome</keyword>
<proteinExistence type="predicted"/>
<dbReference type="GO" id="GO:0003676">
    <property type="term" value="F:nucleic acid binding"/>
    <property type="evidence" value="ECO:0007669"/>
    <property type="project" value="InterPro"/>
</dbReference>